<keyword evidence="2" id="KW-1185">Reference proteome</keyword>
<protein>
    <submittedName>
        <fullName evidence="1">Uncharacterized protein</fullName>
    </submittedName>
</protein>
<dbReference type="Proteomes" id="UP000054995">
    <property type="component" value="Unassembled WGS sequence"/>
</dbReference>
<organism evidence="1 2">
    <name type="scientific">Trichinella pseudospiralis</name>
    <name type="common">Parasitic roundworm</name>
    <dbReference type="NCBI Taxonomy" id="6337"/>
    <lineage>
        <taxon>Eukaryota</taxon>
        <taxon>Metazoa</taxon>
        <taxon>Ecdysozoa</taxon>
        <taxon>Nematoda</taxon>
        <taxon>Enoplea</taxon>
        <taxon>Dorylaimia</taxon>
        <taxon>Trichinellida</taxon>
        <taxon>Trichinellidae</taxon>
        <taxon>Trichinella</taxon>
    </lineage>
</organism>
<evidence type="ECO:0000313" key="2">
    <source>
        <dbReference type="Proteomes" id="UP000054995"/>
    </source>
</evidence>
<reference evidence="1 2" key="1">
    <citation type="submission" date="2015-01" db="EMBL/GenBank/DDBJ databases">
        <title>Evolution of Trichinella species and genotypes.</title>
        <authorList>
            <person name="Korhonen P.K."/>
            <person name="Edoardo P."/>
            <person name="Giuseppe L.R."/>
            <person name="Gasser R.B."/>
        </authorList>
    </citation>
    <scope>NUCLEOTIDE SEQUENCE [LARGE SCALE GENOMIC DNA]</scope>
    <source>
        <strain evidence="1">ISS470</strain>
    </source>
</reference>
<dbReference type="AlphaFoldDB" id="A0A0V1FJK4"/>
<comment type="caution">
    <text evidence="1">The sequence shown here is derived from an EMBL/GenBank/DDBJ whole genome shotgun (WGS) entry which is preliminary data.</text>
</comment>
<accession>A0A0V1FJK4</accession>
<sequence length="47" mass="5068">MRCQLSAAVAPSVCLDDEQEQTSAGQWEKSKDGLIRPVTYAETAALV</sequence>
<gene>
    <name evidence="1" type="ORF">T4D_1883</name>
</gene>
<name>A0A0V1FJK4_TRIPS</name>
<proteinExistence type="predicted"/>
<dbReference type="EMBL" id="JYDT01000076">
    <property type="protein sequence ID" value="KRY86186.1"/>
    <property type="molecule type" value="Genomic_DNA"/>
</dbReference>
<evidence type="ECO:0000313" key="1">
    <source>
        <dbReference type="EMBL" id="KRY86186.1"/>
    </source>
</evidence>